<evidence type="ECO:0000256" key="1">
    <source>
        <dbReference type="SAM" id="Phobius"/>
    </source>
</evidence>
<dbReference type="AlphaFoldDB" id="A0A2R7YRP5"/>
<dbReference type="InterPro" id="IPR021424">
    <property type="entry name" value="PorA"/>
</dbReference>
<evidence type="ECO:0008006" key="4">
    <source>
        <dbReference type="Google" id="ProtNLM"/>
    </source>
</evidence>
<evidence type="ECO:0000313" key="2">
    <source>
        <dbReference type="EMBL" id="PUA79098.1"/>
    </source>
</evidence>
<reference evidence="2 3" key="1">
    <citation type="submission" date="2018-03" db="EMBL/GenBank/DDBJ databases">
        <authorList>
            <person name="Keele B.F."/>
        </authorList>
    </citation>
    <scope>NUCLEOTIDE SEQUENCE [LARGE SCALE GENOMIC DNA]</scope>
    <source>
        <strain evidence="2 3">IB-3</strain>
    </source>
</reference>
<name>A0A2R7YRP5_9ACTN</name>
<dbReference type="EMBL" id="PYXZ01000012">
    <property type="protein sequence ID" value="PUA79098.1"/>
    <property type="molecule type" value="Genomic_DNA"/>
</dbReference>
<dbReference type="RefSeq" id="WP_108346491.1">
    <property type="nucleotide sequence ID" value="NZ_PYXZ01000012.1"/>
</dbReference>
<feature type="transmembrane region" description="Helical" evidence="1">
    <location>
        <begin position="50"/>
        <end position="73"/>
    </location>
</feature>
<proteinExistence type="predicted"/>
<gene>
    <name evidence="2" type="ORF">C7S10_20340</name>
</gene>
<keyword evidence="1" id="KW-1133">Transmembrane helix</keyword>
<feature type="transmembrane region" description="Helical" evidence="1">
    <location>
        <begin position="312"/>
        <end position="333"/>
    </location>
</feature>
<dbReference type="Pfam" id="PF11271">
    <property type="entry name" value="PorA"/>
    <property type="match status" value="1"/>
</dbReference>
<dbReference type="PROSITE" id="PS51257">
    <property type="entry name" value="PROKAR_LIPOPROTEIN"/>
    <property type="match status" value="1"/>
</dbReference>
<dbReference type="OrthoDB" id="153031at2"/>
<keyword evidence="1" id="KW-0812">Transmembrane</keyword>
<protein>
    <recommendedName>
        <fullName evidence="4">DUF3068 domain-containing protein</fullName>
    </recommendedName>
</protein>
<sequence length="341" mass="36714">MSRRNPNCRPAGATQETFGCVVDEVTPVPYLLVACGDLLIPGRDLVVRKIIGWVLLGLGAFLLVTGLLTTVWAPGQVERTPLDTDSVTRLSGNADKLNPATGDLEAIDVKATSITKADSKRSDDDVIVFVNTLCLVIDEGDVPDCVDGDDDRLVTASEDVFSTDRYTAEAVNGKYLPAGAEEKEGLVNKWPFNAEKKDYDYWDGLLGAPVTAAYDGTETLDGLETYKYHVVLDTTPAEVIDGVQGTYSQDKTIWIEPRTGAIVNQSQHEVRALDTGDTILDLNLAFTEEQVADNIESSKDNKSQLDLVTGTLPLVGFIGGAIALLAGAFLVFVGRKDEKTA</sequence>
<keyword evidence="1" id="KW-0472">Membrane</keyword>
<accession>A0A2R7YRP5</accession>
<organism evidence="2 3">
    <name type="scientific">Nocardioides currus</name>
    <dbReference type="NCBI Taxonomy" id="2133958"/>
    <lineage>
        <taxon>Bacteria</taxon>
        <taxon>Bacillati</taxon>
        <taxon>Actinomycetota</taxon>
        <taxon>Actinomycetes</taxon>
        <taxon>Propionibacteriales</taxon>
        <taxon>Nocardioidaceae</taxon>
        <taxon>Nocardioides</taxon>
    </lineage>
</organism>
<keyword evidence="3" id="KW-1185">Reference proteome</keyword>
<evidence type="ECO:0000313" key="3">
    <source>
        <dbReference type="Proteomes" id="UP000244867"/>
    </source>
</evidence>
<comment type="caution">
    <text evidence="2">The sequence shown here is derived from an EMBL/GenBank/DDBJ whole genome shotgun (WGS) entry which is preliminary data.</text>
</comment>
<dbReference type="Proteomes" id="UP000244867">
    <property type="component" value="Unassembled WGS sequence"/>
</dbReference>